<organism evidence="1">
    <name type="scientific">Arion vulgaris</name>
    <dbReference type="NCBI Taxonomy" id="1028688"/>
    <lineage>
        <taxon>Eukaryota</taxon>
        <taxon>Metazoa</taxon>
        <taxon>Spiralia</taxon>
        <taxon>Lophotrochozoa</taxon>
        <taxon>Mollusca</taxon>
        <taxon>Gastropoda</taxon>
        <taxon>Heterobranchia</taxon>
        <taxon>Euthyneura</taxon>
        <taxon>Panpulmonata</taxon>
        <taxon>Eupulmonata</taxon>
        <taxon>Stylommatophora</taxon>
        <taxon>Helicina</taxon>
        <taxon>Arionoidea</taxon>
        <taxon>Arionidae</taxon>
        <taxon>Arion</taxon>
    </lineage>
</organism>
<name>A0A0B6Z4D1_9EUPU</name>
<proteinExistence type="predicted"/>
<sequence>MESSDRKWLWNGQIFRKQLNNITIHILDWNPEGKRRVGKQKNYLVKNCGRGGQTDLGLMDGTL</sequence>
<gene>
    <name evidence="1" type="primary">ORF48167</name>
</gene>
<accession>A0A0B6Z4D1</accession>
<dbReference type="AlphaFoldDB" id="A0A0B6Z4D1"/>
<protein>
    <submittedName>
        <fullName evidence="1">Uncharacterized protein</fullName>
    </submittedName>
</protein>
<dbReference type="EMBL" id="HACG01016533">
    <property type="protein sequence ID" value="CEK63398.1"/>
    <property type="molecule type" value="Transcribed_RNA"/>
</dbReference>
<evidence type="ECO:0000313" key="1">
    <source>
        <dbReference type="EMBL" id="CEK63398.1"/>
    </source>
</evidence>
<reference evidence="1" key="1">
    <citation type="submission" date="2014-12" db="EMBL/GenBank/DDBJ databases">
        <title>Insight into the proteome of Arion vulgaris.</title>
        <authorList>
            <person name="Aradska J."/>
            <person name="Bulat T."/>
            <person name="Smidak R."/>
            <person name="Sarate P."/>
            <person name="Gangsoo J."/>
            <person name="Sialana F."/>
            <person name="Bilban M."/>
            <person name="Lubec G."/>
        </authorList>
    </citation>
    <scope>NUCLEOTIDE SEQUENCE</scope>
    <source>
        <tissue evidence="1">Skin</tissue>
    </source>
</reference>